<protein>
    <submittedName>
        <fullName evidence="1">Uncharacterized protein</fullName>
    </submittedName>
</protein>
<evidence type="ECO:0000313" key="1">
    <source>
        <dbReference type="EnsemblPlants" id="Kaladp0061s0108.1.v1.1.CDS.1"/>
    </source>
</evidence>
<evidence type="ECO:0000313" key="2">
    <source>
        <dbReference type="Proteomes" id="UP000594263"/>
    </source>
</evidence>
<dbReference type="EnsemblPlants" id="Kaladp0061s0108.1.v1.1">
    <property type="protein sequence ID" value="Kaladp0061s0108.1.v1.1.CDS.1"/>
    <property type="gene ID" value="Kaladp0061s0108.v1.1"/>
</dbReference>
<dbReference type="Gramene" id="Kaladp0061s0108.1.v1.1">
    <property type="protein sequence ID" value="Kaladp0061s0108.1.v1.1.CDS.1"/>
    <property type="gene ID" value="Kaladp0061s0108.v1.1"/>
</dbReference>
<dbReference type="Proteomes" id="UP000594263">
    <property type="component" value="Unplaced"/>
</dbReference>
<keyword evidence="2" id="KW-1185">Reference proteome</keyword>
<proteinExistence type="predicted"/>
<organism evidence="1 2">
    <name type="scientific">Kalanchoe fedtschenkoi</name>
    <name type="common">Lavender scallops</name>
    <name type="synonym">South American air plant</name>
    <dbReference type="NCBI Taxonomy" id="63787"/>
    <lineage>
        <taxon>Eukaryota</taxon>
        <taxon>Viridiplantae</taxon>
        <taxon>Streptophyta</taxon>
        <taxon>Embryophyta</taxon>
        <taxon>Tracheophyta</taxon>
        <taxon>Spermatophyta</taxon>
        <taxon>Magnoliopsida</taxon>
        <taxon>eudicotyledons</taxon>
        <taxon>Gunneridae</taxon>
        <taxon>Pentapetalae</taxon>
        <taxon>Saxifragales</taxon>
        <taxon>Crassulaceae</taxon>
        <taxon>Kalanchoe</taxon>
    </lineage>
</organism>
<name>A0A7N0UF04_KALFE</name>
<accession>A0A7N0UF04</accession>
<dbReference type="AlphaFoldDB" id="A0A7N0UF04"/>
<sequence length="77" mass="8959">MYLNGIEFDFNFLFLISRATLPMMNCCMHQASPLKHSGSQISLQNDHSDFLFFSHLHLALKFDCYQECTENKKPIAE</sequence>
<reference evidence="1" key="1">
    <citation type="submission" date="2021-01" db="UniProtKB">
        <authorList>
            <consortium name="EnsemblPlants"/>
        </authorList>
    </citation>
    <scope>IDENTIFICATION</scope>
</reference>